<evidence type="ECO:0000256" key="5">
    <source>
        <dbReference type="ARBA" id="ARBA00022777"/>
    </source>
</evidence>
<evidence type="ECO:0000256" key="1">
    <source>
        <dbReference type="ARBA" id="ARBA00012513"/>
    </source>
</evidence>
<dbReference type="InterPro" id="IPR013548">
    <property type="entry name" value="Plexin_cytoplasmic_RasGAP_dom"/>
</dbReference>
<dbReference type="SUPFAM" id="SSF56112">
    <property type="entry name" value="Protein kinase-like (PK-like)"/>
    <property type="match status" value="1"/>
</dbReference>
<dbReference type="Pfam" id="PF20170">
    <property type="entry name" value="Plexin_RBD"/>
    <property type="match status" value="1"/>
</dbReference>
<comment type="catalytic activity">
    <reaction evidence="8">
        <text>L-seryl-[protein] + ATP = O-phospho-L-seryl-[protein] + ADP + H(+)</text>
        <dbReference type="Rhea" id="RHEA:17989"/>
        <dbReference type="Rhea" id="RHEA-COMP:9863"/>
        <dbReference type="Rhea" id="RHEA-COMP:11604"/>
        <dbReference type="ChEBI" id="CHEBI:15378"/>
        <dbReference type="ChEBI" id="CHEBI:29999"/>
        <dbReference type="ChEBI" id="CHEBI:30616"/>
        <dbReference type="ChEBI" id="CHEBI:83421"/>
        <dbReference type="ChEBI" id="CHEBI:456216"/>
        <dbReference type="EC" id="2.7.11.1"/>
    </reaction>
</comment>
<feature type="region of interest" description="Disordered" evidence="10">
    <location>
        <begin position="442"/>
        <end position="463"/>
    </location>
</feature>
<evidence type="ECO:0000256" key="8">
    <source>
        <dbReference type="ARBA" id="ARBA00048679"/>
    </source>
</evidence>
<feature type="compositionally biased region" description="Basic residues" evidence="10">
    <location>
        <begin position="662"/>
        <end position="677"/>
    </location>
</feature>
<feature type="compositionally biased region" description="Polar residues" evidence="10">
    <location>
        <begin position="442"/>
        <end position="451"/>
    </location>
</feature>
<keyword evidence="3" id="KW-0808">Transferase</keyword>
<name>A0AAD4UIC5_OVIAM</name>
<feature type="domain" description="Protein kinase" evidence="11">
    <location>
        <begin position="498"/>
        <end position="898"/>
    </location>
</feature>
<dbReference type="Gene3D" id="1.10.506.10">
    <property type="entry name" value="GTPase Activation - p120gap, domain 1"/>
    <property type="match status" value="2"/>
</dbReference>
<dbReference type="Gene3D" id="3.30.200.20">
    <property type="entry name" value="Phosphorylase Kinase, domain 1"/>
    <property type="match status" value="1"/>
</dbReference>
<dbReference type="InterPro" id="IPR000719">
    <property type="entry name" value="Prot_kinase_dom"/>
</dbReference>
<dbReference type="PROSITE" id="PS00107">
    <property type="entry name" value="PROTEIN_KINASE_ATP"/>
    <property type="match status" value="1"/>
</dbReference>
<keyword evidence="6 9" id="KW-0067">ATP-binding</keyword>
<evidence type="ECO:0000256" key="2">
    <source>
        <dbReference type="ARBA" id="ARBA00022527"/>
    </source>
</evidence>
<evidence type="ECO:0000256" key="4">
    <source>
        <dbReference type="ARBA" id="ARBA00022741"/>
    </source>
</evidence>
<evidence type="ECO:0000259" key="11">
    <source>
        <dbReference type="PROSITE" id="PS50011"/>
    </source>
</evidence>
<dbReference type="EMBL" id="JAKZEL010000003">
    <property type="protein sequence ID" value="KAI4545204.1"/>
    <property type="molecule type" value="Genomic_DNA"/>
</dbReference>
<evidence type="ECO:0000313" key="13">
    <source>
        <dbReference type="Proteomes" id="UP001214576"/>
    </source>
</evidence>
<dbReference type="AlphaFoldDB" id="A0AAD4UIC5"/>
<dbReference type="FunFam" id="1.10.510.10:FF:000275">
    <property type="entry name" value="SRSF protein kinase 2 isoform X3"/>
    <property type="match status" value="1"/>
</dbReference>
<reference evidence="12" key="1">
    <citation type="submission" date="2022-03" db="EMBL/GenBank/DDBJ databases">
        <title>Genomic analyses of argali, domestic sheep and their hybrids provide insights into chromosomal evolution, heterosis and genetic basis of agronomic traits.</title>
        <authorList>
            <person name="Li M."/>
        </authorList>
    </citation>
    <scope>NUCLEOTIDE SEQUENCE</scope>
    <source>
        <strain evidence="12">CAU-MHL-2022a</strain>
        <tissue evidence="12">Skin</tissue>
    </source>
</reference>
<dbReference type="FunFam" id="1.10.506.10:FF:000012">
    <property type="entry name" value="Plexin B1"/>
    <property type="match status" value="1"/>
</dbReference>
<dbReference type="PANTHER" id="PTHR22625:SF33">
    <property type="entry name" value="PLEXIN-B3"/>
    <property type="match status" value="1"/>
</dbReference>
<feature type="binding site" evidence="9">
    <location>
        <position position="527"/>
    </location>
    <ligand>
        <name>ATP</name>
        <dbReference type="ChEBI" id="CHEBI:30616"/>
    </ligand>
</feature>
<dbReference type="GO" id="GO:0017154">
    <property type="term" value="F:semaphorin receptor activity"/>
    <property type="evidence" value="ECO:0007669"/>
    <property type="project" value="InterPro"/>
</dbReference>
<dbReference type="InterPro" id="IPR031148">
    <property type="entry name" value="Plexin"/>
</dbReference>
<keyword evidence="4 9" id="KW-0547">Nucleotide-binding</keyword>
<dbReference type="FunFam" id="1.10.510.10:FF:000105">
    <property type="entry name" value="SRSF protein kinase 2"/>
    <property type="match status" value="1"/>
</dbReference>
<dbReference type="EC" id="2.7.11.1" evidence="1"/>
<dbReference type="Pfam" id="PF08337">
    <property type="entry name" value="Plexin_cytopl"/>
    <property type="match status" value="1"/>
</dbReference>
<dbReference type="GO" id="GO:0005524">
    <property type="term" value="F:ATP binding"/>
    <property type="evidence" value="ECO:0007669"/>
    <property type="project" value="UniProtKB-UniRule"/>
</dbReference>
<comment type="caution">
    <text evidence="12">The sequence shown here is derived from an EMBL/GenBank/DDBJ whole genome shotgun (WGS) entry which is preliminary data.</text>
</comment>
<dbReference type="GO" id="GO:0002116">
    <property type="term" value="C:semaphorin receptor complex"/>
    <property type="evidence" value="ECO:0007669"/>
    <property type="project" value="TreeGrafter"/>
</dbReference>
<dbReference type="GO" id="GO:0007162">
    <property type="term" value="P:negative regulation of cell adhesion"/>
    <property type="evidence" value="ECO:0007669"/>
    <property type="project" value="TreeGrafter"/>
</dbReference>
<dbReference type="InterPro" id="IPR046800">
    <property type="entry name" value="Plexin_RBD"/>
</dbReference>
<dbReference type="InterPro" id="IPR017441">
    <property type="entry name" value="Protein_kinase_ATP_BS"/>
</dbReference>
<dbReference type="InterPro" id="IPR008271">
    <property type="entry name" value="Ser/Thr_kinase_AS"/>
</dbReference>
<evidence type="ECO:0000256" key="6">
    <source>
        <dbReference type="ARBA" id="ARBA00022840"/>
    </source>
</evidence>
<dbReference type="InterPro" id="IPR008936">
    <property type="entry name" value="Rho_GTPase_activation_prot"/>
</dbReference>
<keyword evidence="2" id="KW-0723">Serine/threonine-protein kinase</keyword>
<dbReference type="PROSITE" id="PS50011">
    <property type="entry name" value="PROTEIN_KINASE_DOM"/>
    <property type="match status" value="1"/>
</dbReference>
<dbReference type="GO" id="GO:0050772">
    <property type="term" value="P:positive regulation of axonogenesis"/>
    <property type="evidence" value="ECO:0007669"/>
    <property type="project" value="TreeGrafter"/>
</dbReference>
<keyword evidence="13" id="KW-1185">Reference proteome</keyword>
<dbReference type="SMART" id="SM00220">
    <property type="entry name" value="S_TKc"/>
    <property type="match status" value="1"/>
</dbReference>
<dbReference type="Gene3D" id="3.10.20.90">
    <property type="entry name" value="Phosphatidylinositol 3-kinase Catalytic Subunit, Chain A, domain 1"/>
    <property type="match status" value="1"/>
</dbReference>
<dbReference type="GO" id="GO:0004674">
    <property type="term" value="F:protein serine/threonine kinase activity"/>
    <property type="evidence" value="ECO:0007669"/>
    <property type="project" value="UniProtKB-KW"/>
</dbReference>
<dbReference type="FunFam" id="3.10.20.90:FF:000209">
    <property type="entry name" value="Plexin B3"/>
    <property type="match status" value="1"/>
</dbReference>
<keyword evidence="5" id="KW-0418">Kinase</keyword>
<evidence type="ECO:0000256" key="10">
    <source>
        <dbReference type="SAM" id="MobiDB-lite"/>
    </source>
</evidence>
<comment type="catalytic activity">
    <reaction evidence="7">
        <text>L-threonyl-[protein] + ATP = O-phospho-L-threonyl-[protein] + ADP + H(+)</text>
        <dbReference type="Rhea" id="RHEA:46608"/>
        <dbReference type="Rhea" id="RHEA-COMP:11060"/>
        <dbReference type="Rhea" id="RHEA-COMP:11605"/>
        <dbReference type="ChEBI" id="CHEBI:15378"/>
        <dbReference type="ChEBI" id="CHEBI:30013"/>
        <dbReference type="ChEBI" id="CHEBI:30616"/>
        <dbReference type="ChEBI" id="CHEBI:61977"/>
        <dbReference type="ChEBI" id="CHEBI:456216"/>
        <dbReference type="EC" id="2.7.11.1"/>
    </reaction>
</comment>
<protein>
    <recommendedName>
        <fullName evidence="1">non-specific serine/threonine protein kinase</fullName>
        <ecNumber evidence="1">2.7.11.1</ecNumber>
    </recommendedName>
</protein>
<accession>A0AAD4UIC5</accession>
<dbReference type="Gene3D" id="1.10.510.10">
    <property type="entry name" value="Transferase(Phosphotransferase) domain 1"/>
    <property type="match status" value="1"/>
</dbReference>
<organism evidence="12 13">
    <name type="scientific">Ovis ammon polii</name>
    <dbReference type="NCBI Taxonomy" id="230172"/>
    <lineage>
        <taxon>Eukaryota</taxon>
        <taxon>Metazoa</taxon>
        <taxon>Chordata</taxon>
        <taxon>Craniata</taxon>
        <taxon>Vertebrata</taxon>
        <taxon>Euteleostomi</taxon>
        <taxon>Mammalia</taxon>
        <taxon>Eutheria</taxon>
        <taxon>Laurasiatheria</taxon>
        <taxon>Artiodactyla</taxon>
        <taxon>Ruminantia</taxon>
        <taxon>Pecora</taxon>
        <taxon>Bovidae</taxon>
        <taxon>Caprinae</taxon>
        <taxon>Ovis</taxon>
    </lineage>
</organism>
<dbReference type="GO" id="GO:0030334">
    <property type="term" value="P:regulation of cell migration"/>
    <property type="evidence" value="ECO:0007669"/>
    <property type="project" value="TreeGrafter"/>
</dbReference>
<proteinExistence type="predicted"/>
<dbReference type="PROSITE" id="PS00108">
    <property type="entry name" value="PROTEIN_KINASE_ST"/>
    <property type="match status" value="1"/>
</dbReference>
<dbReference type="Proteomes" id="UP001214576">
    <property type="component" value="Unassembled WGS sequence"/>
</dbReference>
<evidence type="ECO:0000256" key="7">
    <source>
        <dbReference type="ARBA" id="ARBA00047899"/>
    </source>
</evidence>
<dbReference type="GO" id="GO:0008360">
    <property type="term" value="P:regulation of cell shape"/>
    <property type="evidence" value="ECO:0007669"/>
    <property type="project" value="TreeGrafter"/>
</dbReference>
<dbReference type="FunFam" id="3.30.200.20:FF:000770">
    <property type="entry name" value="SRSF protein kinase 2"/>
    <property type="match status" value="1"/>
</dbReference>
<sequence length="900" mass="101999">MYMLLRAIQYQVDKGPVDAVTGKAKRTLNDSRLLREDVEFRALTLMVLASPGPGGPSRSNTALHIPTRVLDTDTITQVKEKVLDQIYKGTPFSQRPSAHALDLEWRSGLAGHLTLSDEDVTSVTQNRWKRLNTLQHYKVPDGATVRLIPQLHNGGGIISQSLAPSCPSGENTPMLEDSEEGGVRLWHLVKAPEEPEAAKARRSSLRDRERERARAKAIPEIYLTRLLSMKGTLQKFVDDAFQAILSVNRPVPIAVKYLFDFLDELAEKHSIEDPETLHIWKTNSLLLRFWVNTLKNPQLIFDVRVSDNVDAVLAVIAQTFMDSCTVSEHKVGRDSPVNKLLYAREIPRYKQMVERYYSDIRQSPPASYQEMNSALTELSGNYTSAPHCLQALQELYTHIHRYYDQIIGALEEDPVGQKMQLACRLQQIAALVENKVTELSQASCGPESSGSELAPTAPTPQMLQGLLGSDEEEQEDPKDYCKGGYYPVKIGDLFNGRYHVVRKLGWGHFSTVWLCWDIQRKRFVALKVVKSAGHYTETAVDEIKLLKCVRRLPYPFPVPWEPPGAWQYVCMVLEVLGHQLLKWIIKSNYQGLPVPCVKSIVRQVLHGLDYLHTKCKIIHTDIKPENILLCVGDAYIRRLAAEATEWQQSGAPPPSRSTGKLSKNKRKKMRRKRKQQKRLLEERLRDLQKLEAMEAAAQAEGSSNQREAGGLLSPSTPFGASNLLVNPLEPQNADKIKIKIADLGNACWVHKHFTEDIQTRQYRAVEVLIGAEYGPPADIWSTACMAFELATGDYLFEPHSGEDYSRDEDHIAHIVELLGDIPPAFALSGRYSREFFNRRGELRHIHNLKHWGLYEVLMEKYEWPLEQATQFSAFLLPMMEYIPEKRASAADCLQHPWLNP</sequence>
<dbReference type="PANTHER" id="PTHR22625">
    <property type="entry name" value="PLEXIN"/>
    <property type="match status" value="1"/>
</dbReference>
<dbReference type="Pfam" id="PF00069">
    <property type="entry name" value="Pkinase"/>
    <property type="match status" value="2"/>
</dbReference>
<evidence type="ECO:0000256" key="9">
    <source>
        <dbReference type="PROSITE-ProRule" id="PRU10141"/>
    </source>
</evidence>
<feature type="region of interest" description="Disordered" evidence="10">
    <location>
        <begin position="646"/>
        <end position="678"/>
    </location>
</feature>
<dbReference type="SUPFAM" id="SSF48350">
    <property type="entry name" value="GTPase activation domain, GAP"/>
    <property type="match status" value="1"/>
</dbReference>
<evidence type="ECO:0000313" key="12">
    <source>
        <dbReference type="EMBL" id="KAI4545204.1"/>
    </source>
</evidence>
<evidence type="ECO:0000256" key="3">
    <source>
        <dbReference type="ARBA" id="ARBA00022679"/>
    </source>
</evidence>
<gene>
    <name evidence="12" type="ORF">MG293_005470</name>
</gene>
<dbReference type="InterPro" id="IPR011009">
    <property type="entry name" value="Kinase-like_dom_sf"/>
</dbReference>
<dbReference type="GO" id="GO:0005886">
    <property type="term" value="C:plasma membrane"/>
    <property type="evidence" value="ECO:0007669"/>
    <property type="project" value="TreeGrafter"/>
</dbReference>